<keyword evidence="2" id="KW-1185">Reference proteome</keyword>
<dbReference type="Proteomes" id="UP000824533">
    <property type="component" value="Linkage Group LG03"/>
</dbReference>
<name>A0ACC1DEF9_9NEOP</name>
<comment type="caution">
    <text evidence="1">The sequence shown here is derived from an EMBL/GenBank/DDBJ whole genome shotgun (WGS) entry which is preliminary data.</text>
</comment>
<organism evidence="1 2">
    <name type="scientific">Dendrolimus kikuchii</name>
    <dbReference type="NCBI Taxonomy" id="765133"/>
    <lineage>
        <taxon>Eukaryota</taxon>
        <taxon>Metazoa</taxon>
        <taxon>Ecdysozoa</taxon>
        <taxon>Arthropoda</taxon>
        <taxon>Hexapoda</taxon>
        <taxon>Insecta</taxon>
        <taxon>Pterygota</taxon>
        <taxon>Neoptera</taxon>
        <taxon>Endopterygota</taxon>
        <taxon>Lepidoptera</taxon>
        <taxon>Glossata</taxon>
        <taxon>Ditrysia</taxon>
        <taxon>Bombycoidea</taxon>
        <taxon>Lasiocampidae</taxon>
        <taxon>Dendrolimus</taxon>
    </lineage>
</organism>
<gene>
    <name evidence="1" type="ORF">K1T71_001697</name>
</gene>
<evidence type="ECO:0000313" key="1">
    <source>
        <dbReference type="EMBL" id="KAJ0182328.1"/>
    </source>
</evidence>
<dbReference type="EMBL" id="CM034389">
    <property type="protein sequence ID" value="KAJ0182328.1"/>
    <property type="molecule type" value="Genomic_DNA"/>
</dbReference>
<accession>A0ACC1DEF9</accession>
<reference evidence="1 2" key="1">
    <citation type="journal article" date="2021" name="Front. Genet.">
        <title>Chromosome-Level Genome Assembly Reveals Significant Gene Expansion in the Toll and IMD Signaling Pathways of Dendrolimus kikuchii.</title>
        <authorList>
            <person name="Zhou J."/>
            <person name="Wu P."/>
            <person name="Xiong Z."/>
            <person name="Liu N."/>
            <person name="Zhao N."/>
            <person name="Ji M."/>
            <person name="Qiu Y."/>
            <person name="Yang B."/>
        </authorList>
    </citation>
    <scope>NUCLEOTIDE SEQUENCE [LARGE SCALE GENOMIC DNA]</scope>
    <source>
        <strain evidence="1">Ann1</strain>
    </source>
</reference>
<evidence type="ECO:0000313" key="2">
    <source>
        <dbReference type="Proteomes" id="UP000824533"/>
    </source>
</evidence>
<protein>
    <submittedName>
        <fullName evidence="1">Uncharacterized protein</fullName>
    </submittedName>
</protein>
<proteinExistence type="predicted"/>
<sequence>MDANQKAFAELCTMFTERMEAFEGELKNATPCNSLATLAADFLTFKSFFLKSLQSLQDQMLKLSQSVDNLEMRSRRKILLLHGVPEEQQEDTADVIKNIVLTKFKLPDFKVDHISRCHRMGKYTATQSRPRPILFKLIDVSIRSKIWMAKTKLKGSGVTVSEFLTKYRHDLFMRVRQEFGVSKCWTRDGAIFTLGTDDKRHSISCLDDIKLIRHQTTAMPAPSVKEQPKAPARRTGKK</sequence>